<keyword evidence="3" id="KW-1185">Reference proteome</keyword>
<evidence type="ECO:0000256" key="1">
    <source>
        <dbReference type="SAM" id="Phobius"/>
    </source>
</evidence>
<accession>A0ABY5KYV7</accession>
<evidence type="ECO:0000313" key="3">
    <source>
        <dbReference type="Proteomes" id="UP001316189"/>
    </source>
</evidence>
<keyword evidence="1" id="KW-0812">Transmembrane</keyword>
<protein>
    <submittedName>
        <fullName evidence="2">Phage holin family protein</fullName>
    </submittedName>
</protein>
<reference evidence="2 3" key="1">
    <citation type="submission" date="2022-07" db="EMBL/GenBank/DDBJ databases">
        <title>Novel species in genus cellulomonas.</title>
        <authorList>
            <person name="Ye L."/>
        </authorList>
    </citation>
    <scope>NUCLEOTIDE SEQUENCE [LARGE SCALE GENOMIC DNA]</scope>
    <source>
        <strain evidence="3">zg-Y338</strain>
    </source>
</reference>
<organism evidence="2 3">
    <name type="scientific">Cellulomonas chengniuliangii</name>
    <dbReference type="NCBI Taxonomy" id="2968084"/>
    <lineage>
        <taxon>Bacteria</taxon>
        <taxon>Bacillati</taxon>
        <taxon>Actinomycetota</taxon>
        <taxon>Actinomycetes</taxon>
        <taxon>Micrococcales</taxon>
        <taxon>Cellulomonadaceae</taxon>
        <taxon>Cellulomonas</taxon>
    </lineage>
</organism>
<gene>
    <name evidence="2" type="ORF">NP064_01455</name>
</gene>
<dbReference type="Proteomes" id="UP001316189">
    <property type="component" value="Chromosome"/>
</dbReference>
<evidence type="ECO:0000313" key="2">
    <source>
        <dbReference type="EMBL" id="UUI75619.1"/>
    </source>
</evidence>
<keyword evidence="1" id="KW-0472">Membrane</keyword>
<name>A0ABY5KYV7_9CELL</name>
<feature type="transmembrane region" description="Helical" evidence="1">
    <location>
        <begin position="93"/>
        <end position="116"/>
    </location>
</feature>
<keyword evidence="1" id="KW-1133">Transmembrane helix</keyword>
<dbReference type="Pfam" id="PF07332">
    <property type="entry name" value="Phage_holin_3_6"/>
    <property type="match status" value="1"/>
</dbReference>
<dbReference type="EMBL" id="CP101988">
    <property type="protein sequence ID" value="UUI75619.1"/>
    <property type="molecule type" value="Genomic_DNA"/>
</dbReference>
<dbReference type="RefSeq" id="WP_227568290.1">
    <property type="nucleotide sequence ID" value="NZ_CP101988.1"/>
</dbReference>
<feature type="transmembrane region" description="Helical" evidence="1">
    <location>
        <begin position="64"/>
        <end position="87"/>
    </location>
</feature>
<proteinExistence type="predicted"/>
<dbReference type="InterPro" id="IPR009937">
    <property type="entry name" value="Phage_holin_3_6"/>
</dbReference>
<sequence>MSEFPGPERTRSGRFFDRFTDPIAEMARDKIGQVEDKVRASVQAEIDTVSRAVRAKAVEVRPSALAFAAAALLTVLGVALLLGGAVVGLAHVVWWWLSFLLVGAAVILLAAGLAAWGRHNLPQPVRVTPLAPEPGVDEHVHPWAD</sequence>